<keyword evidence="3" id="KW-0804">Transcription</keyword>
<dbReference type="GO" id="GO:0003700">
    <property type="term" value="F:DNA-binding transcription factor activity"/>
    <property type="evidence" value="ECO:0007669"/>
    <property type="project" value="InterPro"/>
</dbReference>
<evidence type="ECO:0000256" key="2">
    <source>
        <dbReference type="ARBA" id="ARBA00023125"/>
    </source>
</evidence>
<dbReference type="EMBL" id="VCLB01000002">
    <property type="protein sequence ID" value="TNB49350.1"/>
    <property type="molecule type" value="Genomic_DNA"/>
</dbReference>
<dbReference type="AlphaFoldDB" id="A0A5C4JVU4"/>
<sequence>MQNGERTQGSVPKSEAIRREDPAEPARNDGEAAFEIVELLFFAYRDFISDPDAILDEIGFGRAHHRVVHFVGSRPGMSVADLLETLSITKQSLARVLKQLIDAGYVRQTTGPDDRRQRRLFLSEKGESLRQELLAPQLERIEKAFGGLDGNARSCVKAFLARMCNDDPAALCGALLSAHDGENP</sequence>
<evidence type="ECO:0000256" key="4">
    <source>
        <dbReference type="SAM" id="MobiDB-lite"/>
    </source>
</evidence>
<proteinExistence type="predicted"/>
<dbReference type="Pfam" id="PF12802">
    <property type="entry name" value="MarR_2"/>
    <property type="match status" value="1"/>
</dbReference>
<feature type="region of interest" description="Disordered" evidence="4">
    <location>
        <begin position="1"/>
        <end position="28"/>
    </location>
</feature>
<keyword evidence="2" id="KW-0238">DNA-binding</keyword>
<dbReference type="Proteomes" id="UP000307874">
    <property type="component" value="Unassembled WGS sequence"/>
</dbReference>
<dbReference type="PROSITE" id="PS50995">
    <property type="entry name" value="HTH_MARR_2"/>
    <property type="match status" value="1"/>
</dbReference>
<evidence type="ECO:0000259" key="5">
    <source>
        <dbReference type="PROSITE" id="PS50995"/>
    </source>
</evidence>
<dbReference type="InterPro" id="IPR023187">
    <property type="entry name" value="Tscrpt_reg_MarR-type_CS"/>
</dbReference>
<feature type="compositionally biased region" description="Basic and acidic residues" evidence="4">
    <location>
        <begin position="15"/>
        <end position="28"/>
    </location>
</feature>
<dbReference type="SMART" id="SM00347">
    <property type="entry name" value="HTH_MARR"/>
    <property type="match status" value="1"/>
</dbReference>
<dbReference type="GO" id="GO:0003677">
    <property type="term" value="F:DNA binding"/>
    <property type="evidence" value="ECO:0007669"/>
    <property type="project" value="UniProtKB-KW"/>
</dbReference>
<gene>
    <name evidence="6" type="ORF">FF124_05035</name>
</gene>
<dbReference type="PANTHER" id="PTHR33164">
    <property type="entry name" value="TRANSCRIPTIONAL REGULATOR, MARR FAMILY"/>
    <property type="match status" value="1"/>
</dbReference>
<organism evidence="6 7">
    <name type="scientific">Martelella lutilitoris</name>
    <dbReference type="NCBI Taxonomy" id="2583532"/>
    <lineage>
        <taxon>Bacteria</taxon>
        <taxon>Pseudomonadati</taxon>
        <taxon>Pseudomonadota</taxon>
        <taxon>Alphaproteobacteria</taxon>
        <taxon>Hyphomicrobiales</taxon>
        <taxon>Aurantimonadaceae</taxon>
        <taxon>Martelella</taxon>
    </lineage>
</organism>
<keyword evidence="1" id="KW-0805">Transcription regulation</keyword>
<dbReference type="InterPro" id="IPR036390">
    <property type="entry name" value="WH_DNA-bd_sf"/>
</dbReference>
<name>A0A5C4JVU4_9HYPH</name>
<evidence type="ECO:0000256" key="3">
    <source>
        <dbReference type="ARBA" id="ARBA00023163"/>
    </source>
</evidence>
<feature type="domain" description="HTH marR-type" evidence="5">
    <location>
        <begin position="33"/>
        <end position="165"/>
    </location>
</feature>
<accession>A0A5C4JVU4</accession>
<dbReference type="InterPro" id="IPR000835">
    <property type="entry name" value="HTH_MarR-typ"/>
</dbReference>
<evidence type="ECO:0000313" key="7">
    <source>
        <dbReference type="Proteomes" id="UP000307874"/>
    </source>
</evidence>
<reference evidence="6 7" key="1">
    <citation type="submission" date="2019-05" db="EMBL/GenBank/DDBJ databases">
        <authorList>
            <person name="Lee S.D."/>
        </authorList>
    </citation>
    <scope>NUCLEOTIDE SEQUENCE [LARGE SCALE GENOMIC DNA]</scope>
    <source>
        <strain evidence="6 7">GH2-6</strain>
    </source>
</reference>
<dbReference type="InterPro" id="IPR036388">
    <property type="entry name" value="WH-like_DNA-bd_sf"/>
</dbReference>
<feature type="compositionally biased region" description="Polar residues" evidence="4">
    <location>
        <begin position="1"/>
        <end position="11"/>
    </location>
</feature>
<comment type="caution">
    <text evidence="6">The sequence shown here is derived from an EMBL/GenBank/DDBJ whole genome shotgun (WGS) entry which is preliminary data.</text>
</comment>
<dbReference type="RefSeq" id="WP_138747380.1">
    <property type="nucleotide sequence ID" value="NZ_VCLB01000002.1"/>
</dbReference>
<dbReference type="InterPro" id="IPR039422">
    <property type="entry name" value="MarR/SlyA-like"/>
</dbReference>
<reference evidence="6 7" key="2">
    <citation type="submission" date="2019-06" db="EMBL/GenBank/DDBJ databases">
        <title>Martelella lutilitoris sp. nov., isolated from a tidal mudflat.</title>
        <authorList>
            <person name="Kim Y.-J."/>
        </authorList>
    </citation>
    <scope>NUCLEOTIDE SEQUENCE [LARGE SCALE GENOMIC DNA]</scope>
    <source>
        <strain evidence="6 7">GH2-6</strain>
    </source>
</reference>
<keyword evidence="7" id="KW-1185">Reference proteome</keyword>
<evidence type="ECO:0000313" key="6">
    <source>
        <dbReference type="EMBL" id="TNB49350.1"/>
    </source>
</evidence>
<protein>
    <submittedName>
        <fullName evidence="6">MarR family transcriptional regulator</fullName>
    </submittedName>
</protein>
<dbReference type="OrthoDB" id="9799368at2"/>
<evidence type="ECO:0000256" key="1">
    <source>
        <dbReference type="ARBA" id="ARBA00023015"/>
    </source>
</evidence>
<dbReference type="PRINTS" id="PR00598">
    <property type="entry name" value="HTHMARR"/>
</dbReference>
<dbReference type="PANTHER" id="PTHR33164:SF44">
    <property type="entry name" value="TRANSCRIPTIONAL REGULATORY PROTEIN"/>
    <property type="match status" value="1"/>
</dbReference>
<dbReference type="PROSITE" id="PS01117">
    <property type="entry name" value="HTH_MARR_1"/>
    <property type="match status" value="1"/>
</dbReference>
<dbReference type="SUPFAM" id="SSF46785">
    <property type="entry name" value="Winged helix' DNA-binding domain"/>
    <property type="match status" value="1"/>
</dbReference>
<dbReference type="Gene3D" id="1.10.10.10">
    <property type="entry name" value="Winged helix-like DNA-binding domain superfamily/Winged helix DNA-binding domain"/>
    <property type="match status" value="1"/>
</dbReference>
<dbReference type="GO" id="GO:0006950">
    <property type="term" value="P:response to stress"/>
    <property type="evidence" value="ECO:0007669"/>
    <property type="project" value="TreeGrafter"/>
</dbReference>